<dbReference type="EMBL" id="FNGY01000006">
    <property type="protein sequence ID" value="SDN06019.1"/>
    <property type="molecule type" value="Genomic_DNA"/>
</dbReference>
<keyword evidence="2" id="KW-1185">Reference proteome</keyword>
<protein>
    <submittedName>
        <fullName evidence="1">Uncharacterized protein</fullName>
    </submittedName>
</protein>
<accession>A0A1G9YA55</accession>
<evidence type="ECO:0000313" key="1">
    <source>
        <dbReference type="EMBL" id="SDN06019.1"/>
    </source>
</evidence>
<organism evidence="1 2">
    <name type="scientific">Pedobacter steynii</name>
    <dbReference type="NCBI Taxonomy" id="430522"/>
    <lineage>
        <taxon>Bacteria</taxon>
        <taxon>Pseudomonadati</taxon>
        <taxon>Bacteroidota</taxon>
        <taxon>Sphingobacteriia</taxon>
        <taxon>Sphingobacteriales</taxon>
        <taxon>Sphingobacteriaceae</taxon>
        <taxon>Pedobacter</taxon>
    </lineage>
</organism>
<evidence type="ECO:0000313" key="2">
    <source>
        <dbReference type="Proteomes" id="UP000183200"/>
    </source>
</evidence>
<sequence>MQIEVKEPGTGALLRLDAKTENYKGLHGMRIRYPNGASFFIVAKSGAWRSADDHHVAPGFLANIGLALEGRKLSEQIVDHEYHS</sequence>
<name>A0A1G9YA55_9SPHI</name>
<dbReference type="Proteomes" id="UP000183200">
    <property type="component" value="Unassembled WGS sequence"/>
</dbReference>
<proteinExistence type="predicted"/>
<dbReference type="AlphaFoldDB" id="A0A1G9YA55"/>
<reference evidence="2" key="1">
    <citation type="submission" date="2016-10" db="EMBL/GenBank/DDBJ databases">
        <authorList>
            <person name="Varghese N."/>
            <person name="Submissions S."/>
        </authorList>
    </citation>
    <scope>NUCLEOTIDE SEQUENCE [LARGE SCALE GENOMIC DNA]</scope>
    <source>
        <strain evidence="2">DSM 19110</strain>
    </source>
</reference>
<gene>
    <name evidence="1" type="ORF">SAMN05421820_10651</name>
</gene>
<dbReference type="OrthoDB" id="768999at2"/>
<dbReference type="RefSeq" id="WP_074609128.1">
    <property type="nucleotide sequence ID" value="NZ_FNGY01000006.1"/>
</dbReference>